<dbReference type="Pfam" id="PF01661">
    <property type="entry name" value="Macro"/>
    <property type="match status" value="1"/>
</dbReference>
<dbReference type="InterPro" id="IPR039399">
    <property type="entry name" value="Deltex_C_sf"/>
</dbReference>
<feature type="region of interest" description="Disordered" evidence="10">
    <location>
        <begin position="623"/>
        <end position="646"/>
    </location>
</feature>
<dbReference type="SMART" id="SM00184">
    <property type="entry name" value="RING"/>
    <property type="match status" value="1"/>
</dbReference>
<comment type="similarity">
    <text evidence="3 9">Belongs to the Deltex family.</text>
</comment>
<dbReference type="KEGG" id="bfo:118420185"/>
<dbReference type="AlphaFoldDB" id="A0A9J7LJ88"/>
<evidence type="ECO:0000256" key="4">
    <source>
        <dbReference type="ARBA" id="ARBA00022679"/>
    </source>
</evidence>
<dbReference type="GeneID" id="118420185"/>
<evidence type="ECO:0000313" key="14">
    <source>
        <dbReference type="RefSeq" id="XP_035682793.1"/>
    </source>
</evidence>
<evidence type="ECO:0000256" key="5">
    <source>
        <dbReference type="ARBA" id="ARBA00022723"/>
    </source>
</evidence>
<keyword evidence="13" id="KW-1185">Reference proteome</keyword>
<protein>
    <recommendedName>
        <fullName evidence="9">E3 ubiquitin-protein ligase</fullName>
        <ecNumber evidence="9">2.3.2.27</ecNumber>
    </recommendedName>
</protein>
<dbReference type="InterPro" id="IPR039396">
    <property type="entry name" value="Deltex_C"/>
</dbReference>
<evidence type="ECO:0000256" key="8">
    <source>
        <dbReference type="PROSITE-ProRule" id="PRU00175"/>
    </source>
</evidence>
<evidence type="ECO:0000259" key="11">
    <source>
        <dbReference type="PROSITE" id="PS50089"/>
    </source>
</evidence>
<dbReference type="PROSITE" id="PS50089">
    <property type="entry name" value="ZF_RING_2"/>
    <property type="match status" value="1"/>
</dbReference>
<dbReference type="Proteomes" id="UP000001554">
    <property type="component" value="Chromosome 7"/>
</dbReference>
<dbReference type="OrthoDB" id="527344at2759"/>
<dbReference type="CDD" id="cd02907">
    <property type="entry name" value="Macro_Af1521_BAL-like"/>
    <property type="match status" value="1"/>
</dbReference>
<dbReference type="InterPro" id="IPR013083">
    <property type="entry name" value="Znf_RING/FYVE/PHD"/>
</dbReference>
<dbReference type="GO" id="GO:0061630">
    <property type="term" value="F:ubiquitin protein ligase activity"/>
    <property type="evidence" value="ECO:0000318"/>
    <property type="project" value="GO_Central"/>
</dbReference>
<keyword evidence="7 9" id="KW-0862">Zinc</keyword>
<keyword evidence="5 9" id="KW-0479">Metal-binding</keyword>
<evidence type="ECO:0000256" key="9">
    <source>
        <dbReference type="RuleBase" id="RU367105"/>
    </source>
</evidence>
<dbReference type="Gene3D" id="3.30.40.10">
    <property type="entry name" value="Zinc/RING finger domain, C3HC4 (zinc finger)"/>
    <property type="match status" value="1"/>
</dbReference>
<dbReference type="GO" id="GO:0005737">
    <property type="term" value="C:cytoplasm"/>
    <property type="evidence" value="ECO:0007669"/>
    <property type="project" value="UniProtKB-SubCell"/>
</dbReference>
<dbReference type="Pfam" id="PF18102">
    <property type="entry name" value="DTC"/>
    <property type="match status" value="1"/>
</dbReference>
<evidence type="ECO:0000256" key="7">
    <source>
        <dbReference type="ARBA" id="ARBA00022833"/>
    </source>
</evidence>
<dbReference type="GO" id="GO:0008270">
    <property type="term" value="F:zinc ion binding"/>
    <property type="evidence" value="ECO:0007669"/>
    <property type="project" value="UniProtKB-KW"/>
</dbReference>
<feature type="region of interest" description="Disordered" evidence="10">
    <location>
        <begin position="32"/>
        <end position="63"/>
    </location>
</feature>
<keyword evidence="6 8" id="KW-0863">Zinc-finger</keyword>
<accession>A0A9J7LJ88</accession>
<evidence type="ECO:0000256" key="6">
    <source>
        <dbReference type="ARBA" id="ARBA00022771"/>
    </source>
</evidence>
<dbReference type="PROSITE" id="PS51154">
    <property type="entry name" value="MACRO"/>
    <property type="match status" value="1"/>
</dbReference>
<feature type="domain" description="RING-type" evidence="11">
    <location>
        <begin position="428"/>
        <end position="466"/>
    </location>
</feature>
<evidence type="ECO:0000256" key="10">
    <source>
        <dbReference type="SAM" id="MobiDB-lite"/>
    </source>
</evidence>
<dbReference type="RefSeq" id="XP_035682793.1">
    <property type="nucleotide sequence ID" value="XM_035826900.1"/>
</dbReference>
<reference evidence="13" key="1">
    <citation type="journal article" date="2020" name="Nat. Ecol. Evol.">
        <title>Deeply conserved synteny resolves early events in vertebrate evolution.</title>
        <authorList>
            <person name="Simakov O."/>
            <person name="Marletaz F."/>
            <person name="Yue J.X."/>
            <person name="O'Connell B."/>
            <person name="Jenkins J."/>
            <person name="Brandt A."/>
            <person name="Calef R."/>
            <person name="Tung C.H."/>
            <person name="Huang T.K."/>
            <person name="Schmutz J."/>
            <person name="Satoh N."/>
            <person name="Yu J.K."/>
            <person name="Putnam N.H."/>
            <person name="Green R.E."/>
            <person name="Rokhsar D.S."/>
        </authorList>
    </citation>
    <scope>NUCLEOTIDE SEQUENCE [LARGE SCALE GENOMIC DNA]</scope>
    <source>
        <strain evidence="13">S238N-H82</strain>
    </source>
</reference>
<dbReference type="SMART" id="SM00506">
    <property type="entry name" value="A1pp"/>
    <property type="match status" value="1"/>
</dbReference>
<evidence type="ECO:0000313" key="13">
    <source>
        <dbReference type="Proteomes" id="UP000001554"/>
    </source>
</evidence>
<dbReference type="Pfam" id="PF13639">
    <property type="entry name" value="zf-RING_2"/>
    <property type="match status" value="1"/>
</dbReference>
<organism evidence="13 14">
    <name type="scientific">Branchiostoma floridae</name>
    <name type="common">Florida lancelet</name>
    <name type="synonym">Amphioxus</name>
    <dbReference type="NCBI Taxonomy" id="7739"/>
    <lineage>
        <taxon>Eukaryota</taxon>
        <taxon>Metazoa</taxon>
        <taxon>Chordata</taxon>
        <taxon>Cephalochordata</taxon>
        <taxon>Leptocardii</taxon>
        <taxon>Amphioxiformes</taxon>
        <taxon>Branchiostomatidae</taxon>
        <taxon>Branchiostoma</taxon>
    </lineage>
</organism>
<evidence type="ECO:0000259" key="12">
    <source>
        <dbReference type="PROSITE" id="PS51154"/>
    </source>
</evidence>
<dbReference type="GO" id="GO:0016567">
    <property type="term" value="P:protein ubiquitination"/>
    <property type="evidence" value="ECO:0000318"/>
    <property type="project" value="GO_Central"/>
</dbReference>
<dbReference type="GO" id="GO:0007219">
    <property type="term" value="P:Notch signaling pathway"/>
    <property type="evidence" value="ECO:0000318"/>
    <property type="project" value="GO_Central"/>
</dbReference>
<dbReference type="InterPro" id="IPR039398">
    <property type="entry name" value="Deltex_fam"/>
</dbReference>
<evidence type="ECO:0000256" key="1">
    <source>
        <dbReference type="ARBA" id="ARBA00000900"/>
    </source>
</evidence>
<reference evidence="14" key="2">
    <citation type="submission" date="2025-08" db="UniProtKB">
        <authorList>
            <consortium name="RefSeq"/>
        </authorList>
    </citation>
    <scope>IDENTIFICATION</scope>
    <source>
        <strain evidence="14">S238N-H82</strain>
        <tissue evidence="14">Testes</tissue>
    </source>
</reference>
<feature type="domain" description="Macro" evidence="12">
    <location>
        <begin position="221"/>
        <end position="410"/>
    </location>
</feature>
<comment type="pathway">
    <text evidence="2 9">Protein modification; protein ubiquitination.</text>
</comment>
<dbReference type="Gene3D" id="3.30.390.130">
    <property type="match status" value="1"/>
</dbReference>
<evidence type="ECO:0000256" key="3">
    <source>
        <dbReference type="ARBA" id="ARBA00009413"/>
    </source>
</evidence>
<proteinExistence type="inferred from homology"/>
<name>A0A9J7LJ88_BRAFL</name>
<sequence length="665" mass="73945">MSKPEDESHEDGWQMKGVSATMATVTTLTCMPSNTEDDKEVSNAHTPKVSKKTAHAPLGANGKEKVASETDLKLDAVKVEFLQKVHKKSFDYICTSNNVVIVVEAEPSSCKVIFRENAPGKGDVGEASQQFLELYQRISDELSKNNILNVLEELPECTIQCLKDALCHAESNERVLVKNCLSDDFKIVFYGSEQDVEQAIATFVRRSRQQTTGPDRGKTADYTSFKRTVSDIEVSVYKGDITQQKADVVVNAANKKLEHMGGVAFAISKAGGKSIQEESRAYVRRHGTLHIGQAVHTGAGNMPCRFVVHTVGPMWDKRGDNGTARLQLREAITNVLYYACDKLQARSIAIPAISAGIYGVPVDVSAEQLMLATQKFVRSPPSNNTLRHIKFVNIEDKVNRVFVRVFSDNLQTVVTEGQSPEVSGYKDCPICLEKTERPKRLHCCGNEFCSDCIEQAFNSKPVCPTCGKQYGALKGSQPRQGRMEVQESPESLPGYPECGLIKIRYLIPNGIQEQCHPNPGRPYQGTDRLAYLPNNKEGRDVLELLKRAFDNRLVFTVGTSASTGRSDVVTWNDIHHKTSIDGSYGYPDPDYLRRVKEELAAKGIRSNQHPIYHIGEVETIDKTSRQNKEDISNLAEPDTLGRSHTYTHDDDIVDEQSKRFISLNL</sequence>
<dbReference type="PANTHER" id="PTHR12622">
    <property type="entry name" value="DELTEX-RELATED"/>
    <property type="match status" value="1"/>
</dbReference>
<keyword evidence="9" id="KW-0963">Cytoplasm</keyword>
<dbReference type="SUPFAM" id="SSF52949">
    <property type="entry name" value="Macro domain-like"/>
    <property type="match status" value="1"/>
</dbReference>
<keyword evidence="4 9" id="KW-0808">Transferase</keyword>
<comment type="subcellular location">
    <subcellularLocation>
        <location evidence="9">Cytoplasm</location>
    </subcellularLocation>
</comment>
<dbReference type="GO" id="GO:0005654">
    <property type="term" value="C:nucleoplasm"/>
    <property type="evidence" value="ECO:0000318"/>
    <property type="project" value="GO_Central"/>
</dbReference>
<dbReference type="SUPFAM" id="SSF57850">
    <property type="entry name" value="RING/U-box"/>
    <property type="match status" value="1"/>
</dbReference>
<gene>
    <name evidence="14" type="primary">LOC118420185</name>
</gene>
<dbReference type="Gene3D" id="3.40.220.10">
    <property type="entry name" value="Leucine Aminopeptidase, subunit E, domain 1"/>
    <property type="match status" value="1"/>
</dbReference>
<dbReference type="CDD" id="cd09633">
    <property type="entry name" value="Deltex_C"/>
    <property type="match status" value="1"/>
</dbReference>
<dbReference type="InterPro" id="IPR001841">
    <property type="entry name" value="Znf_RING"/>
</dbReference>
<comment type="catalytic activity">
    <reaction evidence="1 9">
        <text>S-ubiquitinyl-[E2 ubiquitin-conjugating enzyme]-L-cysteine + [acceptor protein]-L-lysine = [E2 ubiquitin-conjugating enzyme]-L-cysteine + N(6)-ubiquitinyl-[acceptor protein]-L-lysine.</text>
        <dbReference type="EC" id="2.3.2.27"/>
    </reaction>
</comment>
<dbReference type="InterPro" id="IPR002589">
    <property type="entry name" value="Macro_dom"/>
</dbReference>
<evidence type="ECO:0000256" key="2">
    <source>
        <dbReference type="ARBA" id="ARBA00004906"/>
    </source>
</evidence>
<dbReference type="InterPro" id="IPR043472">
    <property type="entry name" value="Macro_dom-like"/>
</dbReference>
<dbReference type="EC" id="2.3.2.27" evidence="9"/>